<dbReference type="PANTHER" id="PTHR33744">
    <property type="entry name" value="CARBOHYDRATE DIACID REGULATOR"/>
    <property type="match status" value="1"/>
</dbReference>
<dbReference type="EMBL" id="BAABDQ010000027">
    <property type="protein sequence ID" value="GAA3592389.1"/>
    <property type="molecule type" value="Genomic_DNA"/>
</dbReference>
<evidence type="ECO:0000259" key="1">
    <source>
        <dbReference type="Pfam" id="PF13556"/>
    </source>
</evidence>
<evidence type="ECO:0000313" key="2">
    <source>
        <dbReference type="EMBL" id="GAA3592389.1"/>
    </source>
</evidence>
<dbReference type="InterPro" id="IPR051448">
    <property type="entry name" value="CdaR-like_regulators"/>
</dbReference>
<feature type="domain" description="PucR C-terminal helix-turn-helix" evidence="1">
    <location>
        <begin position="46"/>
        <end position="103"/>
    </location>
</feature>
<dbReference type="InterPro" id="IPR025736">
    <property type="entry name" value="PucR_C-HTH_dom"/>
</dbReference>
<dbReference type="Proteomes" id="UP001500630">
    <property type="component" value="Unassembled WGS sequence"/>
</dbReference>
<dbReference type="Pfam" id="PF13556">
    <property type="entry name" value="HTH_30"/>
    <property type="match status" value="1"/>
</dbReference>
<evidence type="ECO:0000313" key="3">
    <source>
        <dbReference type="Proteomes" id="UP001500630"/>
    </source>
</evidence>
<dbReference type="InterPro" id="IPR042070">
    <property type="entry name" value="PucR_C-HTH_sf"/>
</dbReference>
<dbReference type="Gene3D" id="1.10.10.2840">
    <property type="entry name" value="PucR C-terminal helix-turn-helix domain"/>
    <property type="match status" value="1"/>
</dbReference>
<name>A0ABP6YX45_9ACTN</name>
<proteinExistence type="predicted"/>
<protein>
    <recommendedName>
        <fullName evidence="1">PucR C-terminal helix-turn-helix domain-containing protein</fullName>
    </recommendedName>
</protein>
<comment type="caution">
    <text evidence="2">The sequence shown here is derived from an EMBL/GenBank/DDBJ whole genome shotgun (WGS) entry which is preliminary data.</text>
</comment>
<accession>A0ABP6YX45</accession>
<dbReference type="PANTHER" id="PTHR33744:SF1">
    <property type="entry name" value="DNA-BINDING TRANSCRIPTIONAL ACTIVATOR ADER"/>
    <property type="match status" value="1"/>
</dbReference>
<keyword evidence="3" id="KW-1185">Reference proteome</keyword>
<gene>
    <name evidence="2" type="ORF">GCM10022419_089080</name>
</gene>
<sequence length="110" mass="12071">MCEATDVTGLSRVLLDFYASPLSRSLLDDILAPLDALGPERAAIAVRTLVAYLGHRTSLARAGEALNLHPSAVNYRVRRIEQSLGLDLTDPDVRFAVELACRVRLIATRR</sequence>
<organism evidence="2 3">
    <name type="scientific">Nonomuraea rosea</name>
    <dbReference type="NCBI Taxonomy" id="638574"/>
    <lineage>
        <taxon>Bacteria</taxon>
        <taxon>Bacillati</taxon>
        <taxon>Actinomycetota</taxon>
        <taxon>Actinomycetes</taxon>
        <taxon>Streptosporangiales</taxon>
        <taxon>Streptosporangiaceae</taxon>
        <taxon>Nonomuraea</taxon>
    </lineage>
</organism>
<dbReference type="RefSeq" id="WP_345571821.1">
    <property type="nucleotide sequence ID" value="NZ_BAABDQ010000027.1"/>
</dbReference>
<reference evidence="3" key="1">
    <citation type="journal article" date="2019" name="Int. J. Syst. Evol. Microbiol.">
        <title>The Global Catalogue of Microorganisms (GCM) 10K type strain sequencing project: providing services to taxonomists for standard genome sequencing and annotation.</title>
        <authorList>
            <consortium name="The Broad Institute Genomics Platform"/>
            <consortium name="The Broad Institute Genome Sequencing Center for Infectious Disease"/>
            <person name="Wu L."/>
            <person name="Ma J."/>
        </authorList>
    </citation>
    <scope>NUCLEOTIDE SEQUENCE [LARGE SCALE GENOMIC DNA]</scope>
    <source>
        <strain evidence="3">JCM 17326</strain>
    </source>
</reference>